<evidence type="ECO:0000256" key="4">
    <source>
        <dbReference type="ARBA" id="ARBA00010281"/>
    </source>
</evidence>
<evidence type="ECO:0000256" key="9">
    <source>
        <dbReference type="ARBA" id="ARBA00023056"/>
    </source>
</evidence>
<dbReference type="RefSeq" id="WP_044616991.1">
    <property type="nucleotide sequence ID" value="NZ_CP007142.1"/>
</dbReference>
<reference evidence="14 15" key="1">
    <citation type="submission" date="2014-01" db="EMBL/GenBank/DDBJ databases">
        <title>Full genme sequencing of cellulolytic bacterium Gynuella sunshinyii YC6258T gen. nov., sp. nov.</title>
        <authorList>
            <person name="Khan H."/>
            <person name="Chung E.J."/>
            <person name="Chung Y.R."/>
        </authorList>
    </citation>
    <scope>NUCLEOTIDE SEQUENCE [LARGE SCALE GENOMIC DNA]</scope>
    <source>
        <strain evidence="14 15">YC6258</strain>
    </source>
</reference>
<dbReference type="Pfam" id="PF08323">
    <property type="entry name" value="Glyco_transf_5"/>
    <property type="match status" value="1"/>
</dbReference>
<comment type="catalytic activity">
    <reaction evidence="1 11">
        <text>[(1-&gt;4)-alpha-D-glucosyl](n) + ADP-alpha-D-glucose = [(1-&gt;4)-alpha-D-glucosyl](n+1) + ADP + H(+)</text>
        <dbReference type="Rhea" id="RHEA:18189"/>
        <dbReference type="Rhea" id="RHEA-COMP:9584"/>
        <dbReference type="Rhea" id="RHEA-COMP:9587"/>
        <dbReference type="ChEBI" id="CHEBI:15378"/>
        <dbReference type="ChEBI" id="CHEBI:15444"/>
        <dbReference type="ChEBI" id="CHEBI:57498"/>
        <dbReference type="ChEBI" id="CHEBI:456216"/>
        <dbReference type="EC" id="2.4.1.21"/>
    </reaction>
</comment>
<dbReference type="OrthoDB" id="9808590at2"/>
<dbReference type="EC" id="2.4.1.21" evidence="5 11"/>
<dbReference type="CDD" id="cd03791">
    <property type="entry name" value="GT5_Glycogen_synthase_DULL1-like"/>
    <property type="match status" value="1"/>
</dbReference>
<proteinExistence type="inferred from homology"/>
<evidence type="ECO:0000256" key="10">
    <source>
        <dbReference type="ARBA" id="ARBA00031722"/>
    </source>
</evidence>
<keyword evidence="9 11" id="KW-0320">Glycogen biosynthesis</keyword>
<organism evidence="14 15">
    <name type="scientific">Gynuella sunshinyii YC6258</name>
    <dbReference type="NCBI Taxonomy" id="1445510"/>
    <lineage>
        <taxon>Bacteria</taxon>
        <taxon>Pseudomonadati</taxon>
        <taxon>Pseudomonadota</taxon>
        <taxon>Gammaproteobacteria</taxon>
        <taxon>Oceanospirillales</taxon>
        <taxon>Saccharospirillaceae</taxon>
        <taxon>Gynuella</taxon>
    </lineage>
</organism>
<gene>
    <name evidence="11" type="primary">glgA</name>
    <name evidence="14" type="ORF">YC6258_02431</name>
</gene>
<dbReference type="Pfam" id="PF00534">
    <property type="entry name" value="Glycos_transf_1"/>
    <property type="match status" value="1"/>
</dbReference>
<evidence type="ECO:0000256" key="5">
    <source>
        <dbReference type="ARBA" id="ARBA00012588"/>
    </source>
</evidence>
<dbReference type="KEGG" id="gsn:YC6258_02431"/>
<name>A0A0C5VVH6_9GAMM</name>
<dbReference type="Gene3D" id="3.40.50.2000">
    <property type="entry name" value="Glycogen Phosphorylase B"/>
    <property type="match status" value="2"/>
</dbReference>
<dbReference type="HOGENOM" id="CLU_009583_18_5_6"/>
<dbReference type="InterPro" id="IPR001296">
    <property type="entry name" value="Glyco_trans_1"/>
</dbReference>
<evidence type="ECO:0000313" key="15">
    <source>
        <dbReference type="Proteomes" id="UP000032266"/>
    </source>
</evidence>
<dbReference type="NCBIfam" id="TIGR02095">
    <property type="entry name" value="glgA"/>
    <property type="match status" value="1"/>
</dbReference>
<evidence type="ECO:0000313" key="14">
    <source>
        <dbReference type="EMBL" id="AJQ94469.1"/>
    </source>
</evidence>
<dbReference type="EMBL" id="CP007142">
    <property type="protein sequence ID" value="AJQ94469.1"/>
    <property type="molecule type" value="Genomic_DNA"/>
</dbReference>
<dbReference type="InterPro" id="IPR011835">
    <property type="entry name" value="GS/SS"/>
</dbReference>
<accession>A0A0C5VVH6</accession>
<sequence length="491" mass="55195">MRVLFLASEMDGLVKTGGLADVARALPEQLVKKGVDVRVVIPCYRPLLARNFPVRIPQLETRLNHFNSYFSAIRETEVSGVTVYLIEHNHFFDREGLYFDEQGDFGDNAIRFALLCKAALDICDVLSWYPDIIHCNDWQTALTPLYLKEHLHRHPGFTHTRTLLSIHNGLFQGHAPGEQRYEIGMHPGFFTSEVFEDHGKINLLKGGIVMADAVCAVSPGYRNELLSPEGSHGLWMYYGRRRDSFHGILNGCDYNSWNPEVDAHISATFSASDISGKHQCKHALQQQSGLQVNPDIPVLGIVSRLTDQKGFQFLLPALQELLHHQDSYFQIVALGSGNQDFSDWLTQLATDFPDRVHFTHGYNEPLSHQIEAGADFFLMPSAFEPCGLNQIYSLKYGTLPIVRATGGLQDTVVGLDDHHSNLSIATGFSFAEPSAEACKQVILKALGIWQHHRDIYNQMQHRAMEQDFSWDNPVQQYLDLYSRILTSAGGG</sequence>
<dbReference type="HAMAP" id="MF_00484">
    <property type="entry name" value="Glycogen_synth"/>
    <property type="match status" value="1"/>
</dbReference>
<keyword evidence="15" id="KW-1185">Reference proteome</keyword>
<dbReference type="STRING" id="1445510.YC6258_02431"/>
<dbReference type="GO" id="GO:0004373">
    <property type="term" value="F:alpha-1,4-glucan glucosyltransferase (UDP-glucose donor) activity"/>
    <property type="evidence" value="ECO:0007669"/>
    <property type="project" value="InterPro"/>
</dbReference>
<dbReference type="NCBIfam" id="NF001899">
    <property type="entry name" value="PRK00654.1-2"/>
    <property type="match status" value="1"/>
</dbReference>
<dbReference type="GO" id="GO:0009011">
    <property type="term" value="F:alpha-1,4-glucan glucosyltransferase (ADP-glucose donor) activity"/>
    <property type="evidence" value="ECO:0007669"/>
    <property type="project" value="UniProtKB-UniRule"/>
</dbReference>
<feature type="domain" description="Glycosyl transferase family 1" evidence="12">
    <location>
        <begin position="292"/>
        <end position="458"/>
    </location>
</feature>
<comment type="function">
    <text evidence="2 11">Synthesizes alpha-1,4-glucan chains using ADP-glucose.</text>
</comment>
<evidence type="ECO:0000256" key="2">
    <source>
        <dbReference type="ARBA" id="ARBA00002764"/>
    </source>
</evidence>
<evidence type="ECO:0000256" key="8">
    <source>
        <dbReference type="ARBA" id="ARBA00022679"/>
    </source>
</evidence>
<dbReference type="Proteomes" id="UP000032266">
    <property type="component" value="Chromosome"/>
</dbReference>
<protein>
    <recommendedName>
        <fullName evidence="6 11">Glycogen synthase</fullName>
        <ecNumber evidence="5 11">2.4.1.21</ecNumber>
    </recommendedName>
    <alternativeName>
        <fullName evidence="10 11">Starch [bacterial glycogen] synthase</fullName>
    </alternativeName>
</protein>
<feature type="domain" description="Starch synthase catalytic" evidence="13">
    <location>
        <begin position="2"/>
        <end position="234"/>
    </location>
</feature>
<evidence type="ECO:0000259" key="12">
    <source>
        <dbReference type="Pfam" id="PF00534"/>
    </source>
</evidence>
<dbReference type="PANTHER" id="PTHR45825">
    <property type="entry name" value="GRANULE-BOUND STARCH SYNTHASE 1, CHLOROPLASTIC/AMYLOPLASTIC"/>
    <property type="match status" value="1"/>
</dbReference>
<dbReference type="AlphaFoldDB" id="A0A0C5VVH6"/>
<evidence type="ECO:0000256" key="6">
    <source>
        <dbReference type="ARBA" id="ARBA00019935"/>
    </source>
</evidence>
<keyword evidence="7 11" id="KW-0328">Glycosyltransferase</keyword>
<evidence type="ECO:0000259" key="13">
    <source>
        <dbReference type="Pfam" id="PF08323"/>
    </source>
</evidence>
<dbReference type="PANTHER" id="PTHR45825:SF11">
    <property type="entry name" value="ALPHA AMYLASE DOMAIN-CONTAINING PROTEIN"/>
    <property type="match status" value="1"/>
</dbReference>
<dbReference type="SUPFAM" id="SSF53756">
    <property type="entry name" value="UDP-Glycosyltransferase/glycogen phosphorylase"/>
    <property type="match status" value="1"/>
</dbReference>
<comment type="similarity">
    <text evidence="4 11">Belongs to the glycosyltransferase 1 family. Bacterial/plant glycogen synthase subfamily.</text>
</comment>
<evidence type="ECO:0000256" key="7">
    <source>
        <dbReference type="ARBA" id="ARBA00022676"/>
    </source>
</evidence>
<evidence type="ECO:0000256" key="3">
    <source>
        <dbReference type="ARBA" id="ARBA00004964"/>
    </source>
</evidence>
<feature type="binding site" evidence="11">
    <location>
        <position position="15"/>
    </location>
    <ligand>
        <name>ADP-alpha-D-glucose</name>
        <dbReference type="ChEBI" id="CHEBI:57498"/>
    </ligand>
</feature>
<evidence type="ECO:0000256" key="11">
    <source>
        <dbReference type="HAMAP-Rule" id="MF_00484"/>
    </source>
</evidence>
<evidence type="ECO:0000256" key="1">
    <source>
        <dbReference type="ARBA" id="ARBA00001478"/>
    </source>
</evidence>
<dbReference type="PATRIC" id="fig|1445510.3.peg.2388"/>
<dbReference type="UniPathway" id="UPA00164"/>
<keyword evidence="8 11" id="KW-0808">Transferase</keyword>
<dbReference type="InterPro" id="IPR013534">
    <property type="entry name" value="Starch_synth_cat_dom"/>
</dbReference>
<comment type="pathway">
    <text evidence="3 11">Glycan biosynthesis; glycogen biosynthesis.</text>
</comment>
<dbReference type="GO" id="GO:0005978">
    <property type="term" value="P:glycogen biosynthetic process"/>
    <property type="evidence" value="ECO:0007669"/>
    <property type="project" value="UniProtKB-UniRule"/>
</dbReference>